<dbReference type="SUPFAM" id="SSF51126">
    <property type="entry name" value="Pectin lyase-like"/>
    <property type="match status" value="1"/>
</dbReference>
<feature type="domain" description="Filamentous haemagglutinin FhaB/tRNA nuclease CdiA-like TPS" evidence="1">
    <location>
        <begin position="45"/>
        <end position="158"/>
    </location>
</feature>
<keyword evidence="3" id="KW-1185">Reference proteome</keyword>
<dbReference type="EMBL" id="PQWO01000027">
    <property type="protein sequence ID" value="PZD70849.1"/>
    <property type="molecule type" value="Genomic_DNA"/>
</dbReference>
<reference evidence="2 3" key="1">
    <citation type="journal article" date="2018" name="Sci. Rep.">
        <title>A novel species of the marine cyanobacterium Acaryochloris with a unique pigment content and lifestyle.</title>
        <authorList>
            <person name="Partensky F."/>
            <person name="Six C."/>
            <person name="Ratin M."/>
            <person name="Garczarek L."/>
            <person name="Vaulot D."/>
            <person name="Probert I."/>
            <person name="Calteau A."/>
            <person name="Gourvil P."/>
            <person name="Marie D."/>
            <person name="Grebert T."/>
            <person name="Bouchier C."/>
            <person name="Le Panse S."/>
            <person name="Gachenot M."/>
            <person name="Rodriguez F."/>
            <person name="Garrido J.L."/>
        </authorList>
    </citation>
    <scope>NUCLEOTIDE SEQUENCE [LARGE SCALE GENOMIC DNA]</scope>
    <source>
        <strain evidence="2 3">RCC1774</strain>
    </source>
</reference>
<evidence type="ECO:0000259" key="1">
    <source>
        <dbReference type="SMART" id="SM00912"/>
    </source>
</evidence>
<dbReference type="NCBIfam" id="TIGR01901">
    <property type="entry name" value="adhes_NPXG"/>
    <property type="match status" value="1"/>
</dbReference>
<organism evidence="2 3">
    <name type="scientific">Acaryochloris thomasi RCC1774</name>
    <dbReference type="NCBI Taxonomy" id="1764569"/>
    <lineage>
        <taxon>Bacteria</taxon>
        <taxon>Bacillati</taxon>
        <taxon>Cyanobacteriota</taxon>
        <taxon>Cyanophyceae</taxon>
        <taxon>Acaryochloridales</taxon>
        <taxon>Acaryochloridaceae</taxon>
        <taxon>Acaryochloris</taxon>
        <taxon>Acaryochloris thomasi</taxon>
    </lineage>
</organism>
<accession>A0A2W1J990</accession>
<evidence type="ECO:0000313" key="2">
    <source>
        <dbReference type="EMBL" id="PZD70849.1"/>
    </source>
</evidence>
<evidence type="ECO:0000313" key="3">
    <source>
        <dbReference type="Proteomes" id="UP000248857"/>
    </source>
</evidence>
<dbReference type="InterPro" id="IPR008638">
    <property type="entry name" value="FhaB/CdiA-like_TPS"/>
</dbReference>
<dbReference type="InterPro" id="IPR011050">
    <property type="entry name" value="Pectin_lyase_fold/virulence"/>
</dbReference>
<dbReference type="Pfam" id="PF05860">
    <property type="entry name" value="TPS"/>
    <property type="match status" value="1"/>
</dbReference>
<sequence length="268" mass="28797">MRLMASYRNESLRIYRRIFCLLTFHISTLIISPASAQIVPDSTLGNNSSIVQKRQNTNGNSSSLITGGSRSGSNLLHSFNEFNVGEGQSVFFDNPSAINTIISRVTGNNTTRILGLLGVRGTARLFLLNSNGIFFGSNAAISLNNSFLVSTANRIGFLDDSSLFTRPPLNSTEVLSRSRPSRLIFDSRTGPIRVKGLGNNLSDLAVMPIDNPIIFPFGLSVSPDSTIALIGGNVEFDSGVLRSFGGNIEIGGVRGHADIRLIFLTGSL</sequence>
<dbReference type="InterPro" id="IPR012334">
    <property type="entry name" value="Pectin_lyas_fold"/>
</dbReference>
<dbReference type="Proteomes" id="UP000248857">
    <property type="component" value="Unassembled WGS sequence"/>
</dbReference>
<dbReference type="Gene3D" id="2.160.20.10">
    <property type="entry name" value="Single-stranded right-handed beta-helix, Pectin lyase-like"/>
    <property type="match status" value="1"/>
</dbReference>
<protein>
    <recommendedName>
        <fullName evidence="1">Filamentous haemagglutinin FhaB/tRNA nuclease CdiA-like TPS domain-containing protein</fullName>
    </recommendedName>
</protein>
<comment type="caution">
    <text evidence="2">The sequence shown here is derived from an EMBL/GenBank/DDBJ whole genome shotgun (WGS) entry which is preliminary data.</text>
</comment>
<name>A0A2W1J990_9CYAN</name>
<gene>
    <name evidence="2" type="ORF">C1752_08991</name>
</gene>
<dbReference type="AlphaFoldDB" id="A0A2W1J990"/>
<proteinExistence type="predicted"/>
<dbReference type="SMART" id="SM00912">
    <property type="entry name" value="Haemagg_act"/>
    <property type="match status" value="1"/>
</dbReference>